<dbReference type="CDD" id="cd00081">
    <property type="entry name" value="Hint"/>
    <property type="match status" value="1"/>
</dbReference>
<feature type="domain" description="Hint" evidence="4">
    <location>
        <begin position="2060"/>
        <end position="2161"/>
    </location>
</feature>
<reference evidence="5 6" key="1">
    <citation type="journal article" date="2019" name="Int. J. Syst. Evol. Microbiol.">
        <title>The Global Catalogue of Microorganisms (GCM) 10K type strain sequencing project: providing services to taxonomists for standard genome sequencing and annotation.</title>
        <authorList>
            <consortium name="The Broad Institute Genomics Platform"/>
            <consortium name="The Broad Institute Genome Sequencing Center for Infectious Disease"/>
            <person name="Wu L."/>
            <person name="Ma J."/>
        </authorList>
    </citation>
    <scope>NUCLEOTIDE SEQUENCE [LARGE SCALE GENOMIC DNA]</scope>
    <source>
        <strain evidence="5 6">JCM 15933</strain>
    </source>
</reference>
<feature type="compositionally biased region" description="Acidic residues" evidence="2">
    <location>
        <begin position="2206"/>
        <end position="2219"/>
    </location>
</feature>
<evidence type="ECO:0000259" key="4">
    <source>
        <dbReference type="SMART" id="SM00306"/>
    </source>
</evidence>
<protein>
    <submittedName>
        <fullName evidence="5">RHS repeat-associated core domain-containing protein</fullName>
    </submittedName>
</protein>
<keyword evidence="1" id="KW-0677">Repeat</keyword>
<dbReference type="InterPro" id="IPR030934">
    <property type="entry name" value="Intein_C"/>
</dbReference>
<dbReference type="InterPro" id="IPR003587">
    <property type="entry name" value="Hint_dom_N"/>
</dbReference>
<dbReference type="InterPro" id="IPR036844">
    <property type="entry name" value="Hint_dom_sf"/>
</dbReference>
<dbReference type="PANTHER" id="PTHR32305">
    <property type="match status" value="1"/>
</dbReference>
<keyword evidence="3" id="KW-0732">Signal</keyword>
<feature type="compositionally biased region" description="Basic and acidic residues" evidence="2">
    <location>
        <begin position="2220"/>
        <end position="2239"/>
    </location>
</feature>
<dbReference type="Proteomes" id="UP001501470">
    <property type="component" value="Unassembled WGS sequence"/>
</dbReference>
<dbReference type="PROSITE" id="PS50818">
    <property type="entry name" value="INTEIN_C_TER"/>
    <property type="match status" value="1"/>
</dbReference>
<dbReference type="SMART" id="SM00306">
    <property type="entry name" value="HintN"/>
    <property type="match status" value="1"/>
</dbReference>
<dbReference type="InterPro" id="IPR056823">
    <property type="entry name" value="TEN-like_YD-shell"/>
</dbReference>
<dbReference type="NCBIfam" id="TIGR01643">
    <property type="entry name" value="YD_repeat_2x"/>
    <property type="match status" value="2"/>
</dbReference>
<evidence type="ECO:0000313" key="6">
    <source>
        <dbReference type="Proteomes" id="UP001501470"/>
    </source>
</evidence>
<organism evidence="5 6">
    <name type="scientific">Dactylosporangium maewongense</name>
    <dbReference type="NCBI Taxonomy" id="634393"/>
    <lineage>
        <taxon>Bacteria</taxon>
        <taxon>Bacillati</taxon>
        <taxon>Actinomycetota</taxon>
        <taxon>Actinomycetes</taxon>
        <taxon>Micromonosporales</taxon>
        <taxon>Micromonosporaceae</taxon>
        <taxon>Dactylosporangium</taxon>
    </lineage>
</organism>
<dbReference type="InterPro" id="IPR050708">
    <property type="entry name" value="T6SS_VgrG/RHS"/>
</dbReference>
<dbReference type="Pfam" id="PF07591">
    <property type="entry name" value="PT-HINT"/>
    <property type="match status" value="1"/>
</dbReference>
<dbReference type="EMBL" id="BAAAQD010000001">
    <property type="protein sequence ID" value="GAA1502355.1"/>
    <property type="molecule type" value="Genomic_DNA"/>
</dbReference>
<feature type="region of interest" description="Disordered" evidence="2">
    <location>
        <begin position="1610"/>
        <end position="1634"/>
    </location>
</feature>
<feature type="compositionally biased region" description="Basic and acidic residues" evidence="2">
    <location>
        <begin position="2027"/>
        <end position="2066"/>
    </location>
</feature>
<dbReference type="Gene3D" id="2.170.16.10">
    <property type="entry name" value="Hedgehog/Intein (Hint) domain"/>
    <property type="match status" value="1"/>
</dbReference>
<gene>
    <name evidence="5" type="ORF">GCM10009827_013700</name>
</gene>
<evidence type="ECO:0000313" key="5">
    <source>
        <dbReference type="EMBL" id="GAA1502355.1"/>
    </source>
</evidence>
<dbReference type="SUPFAM" id="SSF51294">
    <property type="entry name" value="Hedgehog/intein (Hint) domain"/>
    <property type="match status" value="1"/>
</dbReference>
<dbReference type="InterPro" id="IPR022385">
    <property type="entry name" value="Rhs_assc_core"/>
</dbReference>
<dbReference type="Gene3D" id="2.180.10.10">
    <property type="entry name" value="RHS repeat-associated core"/>
    <property type="match status" value="1"/>
</dbReference>
<feature type="region of interest" description="Disordered" evidence="2">
    <location>
        <begin position="1993"/>
        <end position="2066"/>
    </location>
</feature>
<name>A0ABN1ZQQ1_9ACTN</name>
<comment type="caution">
    <text evidence="5">The sequence shown here is derived from an EMBL/GenBank/DDBJ whole genome shotgun (WGS) entry which is preliminary data.</text>
</comment>
<feature type="region of interest" description="Disordered" evidence="2">
    <location>
        <begin position="2203"/>
        <end position="2239"/>
    </location>
</feature>
<keyword evidence="6" id="KW-1185">Reference proteome</keyword>
<evidence type="ECO:0000256" key="2">
    <source>
        <dbReference type="SAM" id="MobiDB-lite"/>
    </source>
</evidence>
<dbReference type="Pfam" id="PF25023">
    <property type="entry name" value="TEN_YD-shell"/>
    <property type="match status" value="1"/>
</dbReference>
<evidence type="ECO:0000256" key="3">
    <source>
        <dbReference type="SAM" id="SignalP"/>
    </source>
</evidence>
<dbReference type="InterPro" id="IPR031325">
    <property type="entry name" value="RHS_repeat"/>
</dbReference>
<proteinExistence type="predicted"/>
<feature type="signal peptide" evidence="3">
    <location>
        <begin position="1"/>
        <end position="45"/>
    </location>
</feature>
<accession>A0ABN1ZQQ1</accession>
<feature type="chain" id="PRO_5046339244" evidence="3">
    <location>
        <begin position="46"/>
        <end position="2320"/>
    </location>
</feature>
<dbReference type="PANTHER" id="PTHR32305:SF17">
    <property type="entry name" value="TRNA NUCLEASE WAPA"/>
    <property type="match status" value="1"/>
</dbReference>
<sequence length="2320" mass="250376">MSFSPALPLLPRRSRRLFGRVTRVVAASAILSLAATNLVVPPVQAAPQVTKPEAAQRYKDVPGGTVAVKEPQPGTASAAARRASVGSVQWPAAATADVNIAAARSQLRASGSASPAETSVSVPGAPLRVVSGAKGPERVRVQTLSQDEVRAAGVQGVMFRVARTDNAAATGAVKLETSYAAFESAFGADWGSRLRLLVVPECHQTTPDDAACRPVPVKSDNNVKTKTVSGEVTLPAAVTTAAASKLTSGSVTVALAAGASGGAGDFGATTLAPSSTWSHGGSAGGFSWSYPMRVPPAVGGPAPTVGLSYSSQSVDGRQAASNNQPGWIGEGFSYDTGFIERRYVGCADDKTNGNNTEDTGDLCWATDNAVMSLNGGGGELLKDANGLWHPVQDDGSRIEKVVGGANTNGDDNGEYWKVTASDGTKYFFGRSRLQGWTAGKLETNSVQTVPVAGNQTGEPCKAATFAASFCTQAYRWNLDYIEDVYGNTASLWYARDTNYYAKNKQENSPVVYHRDAYPVRIDYGTDNRTVVNGARTDSAYTGTAAPAQVHFGVSDRCVTANCGTKDKTNWPDTPWDQNCASSGTCWQSGPSFWSSKRLTSVTTKVRKGSGYQDVDQWILRQSFPDPGDGTRAGLWLEGITHKGLNGTAVTLPEVTFEGIQLPNRVDAVWSDFAPAMNWWRITSIRTEAGAEIAVDYSDPDCVNPGRLPNVNALDSNTLRCYPVKWVPQGYTQPRTDYFHTYVVDSVQQIDLTAGGSATKTFYEYENPQNLPLWHWDGEDGLVQAKYKSWGQWRGYPYVKTKFGEGAKQQVMKTLYFRGMHGDKTASGTRTVNVEGLEGGPFPDYEQFAGSPREQLVYLDGAVNAGTVTTPWRSTTAAASRTINNVVTESRYAGTEKTATRASISNNQWRRFETVIENDQRGVPLKVKDLGNPADTTDDKCTLQEYLPNTDPNVWLLHSVKRVRSWAGDCSASAPSAADQVISDMRFTYDDLAYGATPTTGLVTKIERMSAWNGGNVQFQTVGTYKHDVHGRTTESTDIAGRLSKTDYSPATGGPLVGMTTKNPKLWETTVTIDPAHGEVLTESDINTRITSAQYDGLGRRTKVWYADRPQASNLNTPSVEYRYTISKTSVNAVETRAQDANGNYQSLFDLYDGLLRPRQKQTQAVGGGRIIADTNFYDSFGRVWKTNQAYDTTGTAGTTLHQPADLDVPAQTRVSFDTLGRTTETALYSENVRKWGTLVNYYGDYTTVTPPLGGTAGATFTDNRGQTTKLRQYHGGTPTGTYDELSYGYGKTGQLEKVTDASGNVWSYEYDDLGRLKKSVDPDKGAVELTYNAWDEVETSKDAENRILAFTYDDLGRPETTRDGSITGALRTKTVYDLPAKGLTKSVSRFVGTNEYKTELITADTLYRPTQTRVTIPTSEGLLGTSYSVRMTYKVDGSPNTVVLPTTGNLAGETLTYEYDSTSALPKALSTNYGDVTHYVTDATYTEFGESSSVIRSTALTGAPFVQSKSEYDDVTHQVKRQAVLKSVGSAYVADAEYKYDPAGNLIKIDDNPLNGQRDTQCFEYDHVRRLKQAWTPQSGDCSTAPASTTMGGPAPYWQEWDFGAATDPKGRTGSRLKETDHLTPTGLQTTDYTYPNQGVAGTQPHLLKGSTLKNSTGQVLKTSTFEYDKTGNTVSRPGPNGQQDLQWDAEGHLTSVTDPTGTTSYVYDGTGNRLLAKDSTGATLYLGGMEIRLTGASLSATRYYMFNGQVVGQRTGSGIAWLCGDQQGTGTVAISADAAQTVTRRRQTPYGEARGAAVTWPNKKGFVGGDTDPTGLVHLGAREYDPNTGRFISVDPIVDFNDPQQLHGYSYSNNNPTTWSDPSGLKSDAGDFLRGLLKGMWNAINILAMYRGLKKMFQDPKGAWKAMEGDAKKWEEKTGNWLMGWACALSGICDQIASCIGGDASAYECGVTIGELVVEMAMSALTGGAGGVSAKAAGLAKRLAEKFHVKIPGIDTGPSHHDHHDGNGGSNGSPPDNDSGVPGSDKNTDKPKRDGDGTDDSKDPEKPGKTDDDSGDSCKHSFDPDTKVLMAGGTVKAIKDVRIGDEVLATDPETGETRAEAVEVTHLNLDKEFATLDVVDGAGVKATLETTANHPFWNESLDQWQRAGDLASGDQLVAPNGSTTVVTGSVVWTGAKYMHDLTVAQLHTYYVLAGSKPVLVHNCGDDEDEGAGDGEPEEYQPRHASDEEAEPNDHVGKHRKWEIDNGVRSHRPLNWFDRSLAHRNGVNTGYQAQSNFTDRFGASIGLIKEPFSGYVLWGGRGVMFAYGYVKGYRAIRHPK</sequence>
<dbReference type="NCBIfam" id="TIGR03696">
    <property type="entry name" value="Rhs_assc_core"/>
    <property type="match status" value="1"/>
</dbReference>
<dbReference type="InterPro" id="IPR006530">
    <property type="entry name" value="YD"/>
</dbReference>
<evidence type="ECO:0000256" key="1">
    <source>
        <dbReference type="ARBA" id="ARBA00022737"/>
    </source>
</evidence>
<dbReference type="Pfam" id="PF05593">
    <property type="entry name" value="RHS_repeat"/>
    <property type="match status" value="1"/>
</dbReference>